<dbReference type="SUPFAM" id="SSF52540">
    <property type="entry name" value="P-loop containing nucleoside triphosphate hydrolases"/>
    <property type="match status" value="2"/>
</dbReference>
<dbReference type="Pfam" id="PF01061">
    <property type="entry name" value="ABC2_membrane"/>
    <property type="match status" value="2"/>
</dbReference>
<evidence type="ECO:0000256" key="2">
    <source>
        <dbReference type="ARBA" id="ARBA00022448"/>
    </source>
</evidence>
<evidence type="ECO:0000313" key="12">
    <source>
        <dbReference type="Proteomes" id="UP000054144"/>
    </source>
</evidence>
<feature type="transmembrane region" description="Helical" evidence="9">
    <location>
        <begin position="499"/>
        <end position="522"/>
    </location>
</feature>
<dbReference type="GO" id="GO:0016020">
    <property type="term" value="C:membrane"/>
    <property type="evidence" value="ECO:0007669"/>
    <property type="project" value="UniProtKB-SubCell"/>
</dbReference>
<feature type="transmembrane region" description="Helical" evidence="9">
    <location>
        <begin position="747"/>
        <end position="768"/>
    </location>
</feature>
<gene>
    <name evidence="11" type="ORF">FISHEDRAFT_35205</name>
</gene>
<dbReference type="InterPro" id="IPR003593">
    <property type="entry name" value="AAA+_ATPase"/>
</dbReference>
<evidence type="ECO:0000256" key="9">
    <source>
        <dbReference type="SAM" id="Phobius"/>
    </source>
</evidence>
<dbReference type="InterPro" id="IPR034003">
    <property type="entry name" value="ABCG_PDR_2"/>
</dbReference>
<protein>
    <submittedName>
        <fullName evidence="11">ABC transporter</fullName>
    </submittedName>
</protein>
<dbReference type="Proteomes" id="UP000054144">
    <property type="component" value="Unassembled WGS sequence"/>
</dbReference>
<dbReference type="InterPro" id="IPR010929">
    <property type="entry name" value="PDR_CDR_ABC"/>
</dbReference>
<dbReference type="CDD" id="cd03233">
    <property type="entry name" value="ABCG_PDR_domain1"/>
    <property type="match status" value="1"/>
</dbReference>
<dbReference type="PANTHER" id="PTHR19241">
    <property type="entry name" value="ATP-BINDING CASSETTE TRANSPORTER"/>
    <property type="match status" value="1"/>
</dbReference>
<keyword evidence="6 9" id="KW-1133">Transmembrane helix</keyword>
<feature type="domain" description="ABC transporter" evidence="10">
    <location>
        <begin position="830"/>
        <end position="1078"/>
    </location>
</feature>
<accession>A0A0D7AME8</accession>
<evidence type="ECO:0000256" key="5">
    <source>
        <dbReference type="ARBA" id="ARBA00022840"/>
    </source>
</evidence>
<proteinExistence type="predicted"/>
<feature type="transmembrane region" description="Helical" evidence="9">
    <location>
        <begin position="1206"/>
        <end position="1228"/>
    </location>
</feature>
<feature type="transmembrane region" description="Helical" evidence="9">
    <location>
        <begin position="1317"/>
        <end position="1337"/>
    </location>
</feature>
<dbReference type="PROSITE" id="PS50893">
    <property type="entry name" value="ABC_TRANSPORTER_2"/>
    <property type="match status" value="2"/>
</dbReference>
<feature type="transmembrane region" description="Helical" evidence="9">
    <location>
        <begin position="1285"/>
        <end position="1305"/>
    </location>
</feature>
<feature type="transmembrane region" description="Helical" evidence="9">
    <location>
        <begin position="1437"/>
        <end position="1458"/>
    </location>
</feature>
<dbReference type="Pfam" id="PF06422">
    <property type="entry name" value="PDR_CDR"/>
    <property type="match status" value="1"/>
</dbReference>
<evidence type="ECO:0000256" key="1">
    <source>
        <dbReference type="ARBA" id="ARBA00004141"/>
    </source>
</evidence>
<dbReference type="GO" id="GO:0140359">
    <property type="term" value="F:ABC-type transporter activity"/>
    <property type="evidence" value="ECO:0007669"/>
    <property type="project" value="InterPro"/>
</dbReference>
<dbReference type="OrthoDB" id="245989at2759"/>
<feature type="region of interest" description="Disordered" evidence="8">
    <location>
        <begin position="798"/>
        <end position="818"/>
    </location>
</feature>
<dbReference type="GO" id="GO:0005524">
    <property type="term" value="F:ATP binding"/>
    <property type="evidence" value="ECO:0007669"/>
    <property type="project" value="UniProtKB-KW"/>
</dbReference>
<feature type="transmembrane region" description="Helical" evidence="9">
    <location>
        <begin position="1249"/>
        <end position="1273"/>
    </location>
</feature>
<evidence type="ECO:0000313" key="11">
    <source>
        <dbReference type="EMBL" id="KIY52486.1"/>
    </source>
</evidence>
<organism evidence="11 12">
    <name type="scientific">Fistulina hepatica ATCC 64428</name>
    <dbReference type="NCBI Taxonomy" id="1128425"/>
    <lineage>
        <taxon>Eukaryota</taxon>
        <taxon>Fungi</taxon>
        <taxon>Dikarya</taxon>
        <taxon>Basidiomycota</taxon>
        <taxon>Agaricomycotina</taxon>
        <taxon>Agaricomycetes</taxon>
        <taxon>Agaricomycetidae</taxon>
        <taxon>Agaricales</taxon>
        <taxon>Fistulinaceae</taxon>
        <taxon>Fistulina</taxon>
    </lineage>
</organism>
<keyword evidence="7 9" id="KW-0472">Membrane</keyword>
<dbReference type="InterPro" id="IPR027417">
    <property type="entry name" value="P-loop_NTPase"/>
</dbReference>
<dbReference type="Pfam" id="PF14510">
    <property type="entry name" value="ABC_trans_N"/>
    <property type="match status" value="1"/>
</dbReference>
<keyword evidence="4" id="KW-0547">Nucleotide-binding</keyword>
<evidence type="ECO:0000256" key="6">
    <source>
        <dbReference type="ARBA" id="ARBA00022989"/>
    </source>
</evidence>
<dbReference type="InterPro" id="IPR013525">
    <property type="entry name" value="ABC2_TM"/>
</dbReference>
<sequence>MDSVYIDFVDQARSPDRRRRVRDSYISSRRGSVGIDVFDPVGVAELQRSISRATGRRYSISSSHAQASELTLEPPPFRKEEKGFDFEAVLRGILKTRGERDLHTRELGVVFDNLTVKGLGSAEAYQPSIDGIINPSNLIRNISSARHPQTRTILSGFEGLVRPGEMLLVLGIPGAGCSTFLKTLANQRAEYHSVTGDVNYDSLKSEEIRDSYRGDVLYCPEDDVHFASLTVEQTLRFAAKCRAPQGKERLGRSRKDYEDAFVDVLLTVFGLKHARNTPVGDASIRGVSGGEKKRVSICEVLASRACIGCWDNSTRGLDASTALEYVQALRIASDLTRMTTMVALYQAGESLYELFDKVCVIYEGRMAYFGSTDAAKQYFMDMGYQPVDRQTTADFLVSVTDPASRRIRPGLSPAMIPRTAEDFASAFVTSELGQLNRREIEEYRREFVGKEELAQEYRDCVQAESASHTRKGSPYLISLPMQTRAVMLRRVQIILGNPFATGALIFAYLYQGLIAGTVYFQMSTDTGSFFSRTGVLYFGVLFAALLSMSEIPALFSQRPIIVRQRDWGWYHPFVDSLALTLVDIPVTTLTIIGFSLLIYFLPRLQQSAGQFFIYTLFVLASTLTMKSYFRALAAVSKVLAPAQTLGGILVMGTTMYAGYMLPKPYMIGALKWLVYINPLYFAFDALMSNEFHTIHGECTNVVPTGPGYANMTWDNRACAEVGYIPGQSTVDGSRYIELSYGYSYSHLWRNFGIMVTFFVGFTSLLLFFTEINSGARADTTRVLFHRKAVKAPARPDDVEKAVPGSVADEKHTNKGGSSTRAITQAMTDIFTFRNINYTVTLKKGEQRRLLNNVSGYVAPGKLTALMGESGAGKTTLLNVLAERVESGVVTGERLINGRPLPRDFQAQTGYCQQMDTHLGTDTVREALLFSAILRQPASVPLAEKEAYVDECLRVCGLEEYQHASVGSLGVEFRKRTTIGVELAAKPKLLIFLDEPTSGLDSQSAWAIMSFLRDLADQGQAILCTCATLLTFTHFLKPSGELFQVFDRLVLLRKGGETVYVGDIGHNSNRLIKYFESNGARPCKPGENPAEYMLEAIGAGATAQSAQDWHAIWKESPAASQLELEMDQVYQKSRSQGPDAVSVVRHSDFANSWFTQVYVLTRRNFISYWRDPPYIIAKIMMNIFGGLFIGFSFFQADSTQRGMTNKVMAMFMATIMAIPLVSQLQAVFIDLRNIYEIRERPSKIYSWTALLASQYIVEIPWNIFGSSVFFLILYWTIGFDTDRAGYMYLLLCIVFPFYYTSVGQAVASMGPNVQIAQVLFTTFFSFVLTFDGVVQPFSQLGWWKWMYWVSPFRYLLEGLLGQVLGDQTMACADIELVTVQPPSGLTCSQYLDPYMSVAGGYLTNPNATSSCEFCSTRTTDAYLGAVFNIYDRYHWRDLGIMVAYVGFNLAATYVLTWFFRIRRGNLTGLFRKSK</sequence>
<dbReference type="CDD" id="cd03232">
    <property type="entry name" value="ABCG_PDR_domain2"/>
    <property type="match status" value="1"/>
</dbReference>
<dbReference type="InterPro" id="IPR003439">
    <property type="entry name" value="ABC_transporter-like_ATP-bd"/>
</dbReference>
<dbReference type="EMBL" id="KN881643">
    <property type="protein sequence ID" value="KIY52486.1"/>
    <property type="molecule type" value="Genomic_DNA"/>
</dbReference>
<feature type="transmembrane region" description="Helical" evidence="9">
    <location>
        <begin position="534"/>
        <end position="556"/>
    </location>
</feature>
<dbReference type="Pfam" id="PF00005">
    <property type="entry name" value="ABC_tran"/>
    <property type="match status" value="2"/>
</dbReference>
<keyword evidence="2" id="KW-0813">Transport</keyword>
<dbReference type="SMART" id="SM00382">
    <property type="entry name" value="AAA"/>
    <property type="match status" value="2"/>
</dbReference>
<evidence type="ECO:0000256" key="7">
    <source>
        <dbReference type="ARBA" id="ARBA00023136"/>
    </source>
</evidence>
<dbReference type="FunFam" id="3.40.50.300:FF:000054">
    <property type="entry name" value="ABC multidrug transporter atrF"/>
    <property type="match status" value="1"/>
</dbReference>
<feature type="transmembrane region" description="Helical" evidence="9">
    <location>
        <begin position="611"/>
        <end position="632"/>
    </location>
</feature>
<feature type="domain" description="ABC transporter" evidence="10">
    <location>
        <begin position="139"/>
        <end position="388"/>
    </location>
</feature>
<feature type="transmembrane region" description="Helical" evidence="9">
    <location>
        <begin position="576"/>
        <end position="599"/>
    </location>
</feature>
<keyword evidence="5" id="KW-0067">ATP-binding</keyword>
<name>A0A0D7AME8_9AGAR</name>
<keyword evidence="3 9" id="KW-0812">Transmembrane</keyword>
<feature type="transmembrane region" description="Helical" evidence="9">
    <location>
        <begin position="1174"/>
        <end position="1194"/>
    </location>
</feature>
<reference evidence="11 12" key="1">
    <citation type="journal article" date="2015" name="Fungal Genet. Biol.">
        <title>Evolution of novel wood decay mechanisms in Agaricales revealed by the genome sequences of Fistulina hepatica and Cylindrobasidium torrendii.</title>
        <authorList>
            <person name="Floudas D."/>
            <person name="Held B.W."/>
            <person name="Riley R."/>
            <person name="Nagy L.G."/>
            <person name="Koehler G."/>
            <person name="Ransdell A.S."/>
            <person name="Younus H."/>
            <person name="Chow J."/>
            <person name="Chiniquy J."/>
            <person name="Lipzen A."/>
            <person name="Tritt A."/>
            <person name="Sun H."/>
            <person name="Haridas S."/>
            <person name="LaButti K."/>
            <person name="Ohm R.A."/>
            <person name="Kues U."/>
            <person name="Blanchette R.A."/>
            <person name="Grigoriev I.V."/>
            <person name="Minto R.E."/>
            <person name="Hibbett D.S."/>
        </authorList>
    </citation>
    <scope>NUCLEOTIDE SEQUENCE [LARGE SCALE GENOMIC DNA]</scope>
    <source>
        <strain evidence="11 12">ATCC 64428</strain>
    </source>
</reference>
<feature type="transmembrane region" description="Helical" evidence="9">
    <location>
        <begin position="638"/>
        <end position="658"/>
    </location>
</feature>
<comment type="subcellular location">
    <subcellularLocation>
        <location evidence="1">Membrane</location>
        <topology evidence="1">Multi-pass membrane protein</topology>
    </subcellularLocation>
</comment>
<dbReference type="GO" id="GO:0016887">
    <property type="term" value="F:ATP hydrolysis activity"/>
    <property type="evidence" value="ECO:0007669"/>
    <property type="project" value="InterPro"/>
</dbReference>
<evidence type="ECO:0000256" key="4">
    <source>
        <dbReference type="ARBA" id="ARBA00022741"/>
    </source>
</evidence>
<dbReference type="InterPro" id="IPR029481">
    <property type="entry name" value="ABC_trans_N"/>
</dbReference>
<dbReference type="InterPro" id="IPR017871">
    <property type="entry name" value="ABC_transporter-like_CS"/>
</dbReference>
<keyword evidence="12" id="KW-1185">Reference proteome</keyword>
<dbReference type="InterPro" id="IPR034001">
    <property type="entry name" value="ABCG_PDR_1"/>
</dbReference>
<evidence type="ECO:0000259" key="10">
    <source>
        <dbReference type="PROSITE" id="PS50893"/>
    </source>
</evidence>
<evidence type="ECO:0000256" key="3">
    <source>
        <dbReference type="ARBA" id="ARBA00022692"/>
    </source>
</evidence>
<dbReference type="Gene3D" id="3.40.50.300">
    <property type="entry name" value="P-loop containing nucleotide triphosphate hydrolases"/>
    <property type="match status" value="2"/>
</dbReference>
<dbReference type="PROSITE" id="PS00211">
    <property type="entry name" value="ABC_TRANSPORTER_1"/>
    <property type="match status" value="1"/>
</dbReference>
<evidence type="ECO:0000256" key="8">
    <source>
        <dbReference type="SAM" id="MobiDB-lite"/>
    </source>
</evidence>